<organism evidence="2">
    <name type="scientific">Sigmofec virus UA08Rod_5307</name>
    <dbReference type="NCBI Taxonomy" id="2929418"/>
    <lineage>
        <taxon>Viruses</taxon>
        <taxon>Monodnaviria</taxon>
        <taxon>Sangervirae</taxon>
        <taxon>Phixviricota</taxon>
        <taxon>Malgrandaviricetes</taxon>
        <taxon>Petitvirales</taxon>
        <taxon>Microviridae</taxon>
    </lineage>
</organism>
<feature type="region of interest" description="Disordered" evidence="1">
    <location>
        <begin position="125"/>
        <end position="144"/>
    </location>
</feature>
<dbReference type="EMBL" id="OM869553">
    <property type="protein sequence ID" value="UPW41173.1"/>
    <property type="molecule type" value="Genomic_DNA"/>
</dbReference>
<evidence type="ECO:0000313" key="2">
    <source>
        <dbReference type="EMBL" id="UPW41173.1"/>
    </source>
</evidence>
<reference evidence="2" key="1">
    <citation type="submission" date="2022-02" db="EMBL/GenBank/DDBJ databases">
        <title>Towards deciphering the DNA virus diversity associated with rodent species in the families Cricetidae and Heteromyidae.</title>
        <authorList>
            <person name="Lund M."/>
            <person name="Larsen B.B."/>
            <person name="Gryseels S."/>
            <person name="Kraberger S."/>
            <person name="Rowsey D.M."/>
            <person name="Steger L."/>
            <person name="Yule K.M."/>
            <person name="Upham N.S."/>
            <person name="Worobey M."/>
            <person name="Van Doorslaer K."/>
            <person name="Varsani A."/>
        </authorList>
    </citation>
    <scope>NUCLEOTIDE SEQUENCE</scope>
    <source>
        <strain evidence="2">UA08Rod_5307</strain>
    </source>
</reference>
<sequence length="144" mass="15851">MKEVKKAVPVQTNLIQQNCYRVDLSFAPSNTSTAPDKFVSIDEQVTADGIKLVETVQDYPITPDYVNSFRDSADYRNDPLSAAAFSTANPRKNLGDIRELQAAGASLEDMQSLYKQLSKKFGAVNTSATPKKSIDNKNEVSNNE</sequence>
<evidence type="ECO:0000256" key="1">
    <source>
        <dbReference type="SAM" id="MobiDB-lite"/>
    </source>
</evidence>
<name>A0A976R8L4_9VIRU</name>
<proteinExistence type="predicted"/>
<protein>
    <submittedName>
        <fullName evidence="2">Uncharacterized protein</fullName>
    </submittedName>
</protein>
<accession>A0A976R8L4</accession>